<dbReference type="AlphaFoldDB" id="A0A9Q0JQU3"/>
<sequence>MGATYNNELSRQVKLRKDHMAAAVSALKRFTAAHAATAMCLRKTSSALRCYVAAYGLDTFVADIKMQVEQKPTNLDDEEEEESMEFNFMTELGSFIFSSWWRQKVKKPEIVELLGMTLIEDLNDHFLRASETGEGVYDLLEGRRRCADNRDIL</sequence>
<gene>
    <name evidence="1" type="ORF">Tsubulata_012032</name>
</gene>
<protein>
    <submittedName>
        <fullName evidence="1">Uncharacterized protein</fullName>
    </submittedName>
</protein>
<proteinExistence type="predicted"/>
<reference evidence="1" key="1">
    <citation type="submission" date="2022-02" db="EMBL/GenBank/DDBJ databases">
        <authorList>
            <person name="Henning P.M."/>
            <person name="McCubbin A.G."/>
            <person name="Shore J.S."/>
        </authorList>
    </citation>
    <scope>NUCLEOTIDE SEQUENCE</scope>
    <source>
        <strain evidence="1">F60SS</strain>
        <tissue evidence="1">Leaves</tissue>
    </source>
</reference>
<evidence type="ECO:0000313" key="2">
    <source>
        <dbReference type="Proteomes" id="UP001141552"/>
    </source>
</evidence>
<comment type="caution">
    <text evidence="1">The sequence shown here is derived from an EMBL/GenBank/DDBJ whole genome shotgun (WGS) entry which is preliminary data.</text>
</comment>
<keyword evidence="2" id="KW-1185">Reference proteome</keyword>
<accession>A0A9Q0JQU3</accession>
<dbReference type="EMBL" id="JAKUCV010000496">
    <property type="protein sequence ID" value="KAJ4849767.1"/>
    <property type="molecule type" value="Genomic_DNA"/>
</dbReference>
<evidence type="ECO:0000313" key="1">
    <source>
        <dbReference type="EMBL" id="KAJ4849767.1"/>
    </source>
</evidence>
<organism evidence="1 2">
    <name type="scientific">Turnera subulata</name>
    <dbReference type="NCBI Taxonomy" id="218843"/>
    <lineage>
        <taxon>Eukaryota</taxon>
        <taxon>Viridiplantae</taxon>
        <taxon>Streptophyta</taxon>
        <taxon>Embryophyta</taxon>
        <taxon>Tracheophyta</taxon>
        <taxon>Spermatophyta</taxon>
        <taxon>Magnoliopsida</taxon>
        <taxon>eudicotyledons</taxon>
        <taxon>Gunneridae</taxon>
        <taxon>Pentapetalae</taxon>
        <taxon>rosids</taxon>
        <taxon>fabids</taxon>
        <taxon>Malpighiales</taxon>
        <taxon>Passifloraceae</taxon>
        <taxon>Turnera</taxon>
    </lineage>
</organism>
<reference evidence="1" key="2">
    <citation type="journal article" date="2023" name="Plants (Basel)">
        <title>Annotation of the Turnera subulata (Passifloraceae) Draft Genome Reveals the S-Locus Evolved after the Divergence of Turneroideae from Passifloroideae in a Stepwise Manner.</title>
        <authorList>
            <person name="Henning P.M."/>
            <person name="Roalson E.H."/>
            <person name="Mir W."/>
            <person name="McCubbin A.G."/>
            <person name="Shore J.S."/>
        </authorList>
    </citation>
    <scope>NUCLEOTIDE SEQUENCE</scope>
    <source>
        <strain evidence="1">F60SS</strain>
    </source>
</reference>
<name>A0A9Q0JQU3_9ROSI</name>
<dbReference type="Proteomes" id="UP001141552">
    <property type="component" value="Unassembled WGS sequence"/>
</dbReference>